<feature type="region of interest" description="Disordered" evidence="1">
    <location>
        <begin position="26"/>
        <end position="52"/>
    </location>
</feature>
<comment type="caution">
    <text evidence="2">The sequence shown here is derived from an EMBL/GenBank/DDBJ whole genome shotgun (WGS) entry which is preliminary data.</text>
</comment>
<accession>A0A8X7BXY2</accession>
<gene>
    <name evidence="2" type="ORF">TNIN_180571</name>
</gene>
<dbReference type="EMBL" id="BMAV01005137">
    <property type="protein sequence ID" value="GFY45949.1"/>
    <property type="molecule type" value="Genomic_DNA"/>
</dbReference>
<dbReference type="Proteomes" id="UP000886998">
    <property type="component" value="Unassembled WGS sequence"/>
</dbReference>
<evidence type="ECO:0000256" key="1">
    <source>
        <dbReference type="SAM" id="MobiDB-lite"/>
    </source>
</evidence>
<protein>
    <submittedName>
        <fullName evidence="2">Uncharacterized protein</fullName>
    </submittedName>
</protein>
<name>A0A8X7BXY2_9ARAC</name>
<dbReference type="AlphaFoldDB" id="A0A8X7BXY2"/>
<sequence length="92" mass="10799">MEYPFQILQKQTNEFSVFHRKVNGISPRTFRSHPTKKVSEKQHNPSAPTGCHLSQQSRCFPFPRFDDANFHKKNRTEVTITKGDKSLMFNYP</sequence>
<evidence type="ECO:0000313" key="3">
    <source>
        <dbReference type="Proteomes" id="UP000886998"/>
    </source>
</evidence>
<reference evidence="2" key="1">
    <citation type="submission" date="2020-08" db="EMBL/GenBank/DDBJ databases">
        <title>Multicomponent nature underlies the extraordinary mechanical properties of spider dragline silk.</title>
        <authorList>
            <person name="Kono N."/>
            <person name="Nakamura H."/>
            <person name="Mori M."/>
            <person name="Yoshida Y."/>
            <person name="Ohtoshi R."/>
            <person name="Malay A.D."/>
            <person name="Moran D.A.P."/>
            <person name="Tomita M."/>
            <person name="Numata K."/>
            <person name="Arakawa K."/>
        </authorList>
    </citation>
    <scope>NUCLEOTIDE SEQUENCE</scope>
</reference>
<evidence type="ECO:0000313" key="2">
    <source>
        <dbReference type="EMBL" id="GFY45949.1"/>
    </source>
</evidence>
<organism evidence="2 3">
    <name type="scientific">Trichonephila inaurata madagascariensis</name>
    <dbReference type="NCBI Taxonomy" id="2747483"/>
    <lineage>
        <taxon>Eukaryota</taxon>
        <taxon>Metazoa</taxon>
        <taxon>Ecdysozoa</taxon>
        <taxon>Arthropoda</taxon>
        <taxon>Chelicerata</taxon>
        <taxon>Arachnida</taxon>
        <taxon>Araneae</taxon>
        <taxon>Araneomorphae</taxon>
        <taxon>Entelegynae</taxon>
        <taxon>Araneoidea</taxon>
        <taxon>Nephilidae</taxon>
        <taxon>Trichonephila</taxon>
        <taxon>Trichonephila inaurata</taxon>
    </lineage>
</organism>
<proteinExistence type="predicted"/>
<keyword evidence="3" id="KW-1185">Reference proteome</keyword>